<evidence type="ECO:0000256" key="8">
    <source>
        <dbReference type="ARBA" id="ARBA00023306"/>
    </source>
</evidence>
<dbReference type="HAMAP" id="MF_00111">
    <property type="entry name" value="MurA"/>
    <property type="match status" value="1"/>
</dbReference>
<dbReference type="STRING" id="1802200.A2812_02070"/>
<keyword evidence="9 12" id="KW-0961">Cell wall biogenesis/degradation</keyword>
<evidence type="ECO:0000256" key="5">
    <source>
        <dbReference type="ARBA" id="ARBA00022679"/>
    </source>
</evidence>
<sequence>MDKFIIQGQKKLSGEVEVRGSKNAAGPIIASCLLTDKECEIDNLPLIEDIFNILEVLKSMGVEVENLSERKVKIKAEKLDVEKMDFEKISKTRISVLFFGALIARAKHFKISPPGGDKIGLRPIYVHIKALEKLGAKIERDGNLYKVDCDNLKGAEVVLDEFSVTATENTMLAAVLAEGKTIIKGAAFEPHVQDLAKMLKSMGAKIEGIGTHTIEIEGVKELKGVSHSIIFDYIEAGTFIAIGAGVPGSIEVKNVNTEHLDLFLAKLQEIGVNFEKKENSIIVSYSPDLKSAKVQALPHPGFPTDLLPIIAPLLVKAEGKSLIHDPLYENRFNYVQQLRKMGADIEIVDPHRAFIYGPKNLSGLAIESWDIRAGASLIVAGLMAKGKTTIENIFQIDRGYEKIEERLQKLGADIKRMSN</sequence>
<dbReference type="EC" id="2.5.1.7" evidence="12"/>
<keyword evidence="13" id="KW-0175">Coiled coil</keyword>
<dbReference type="GO" id="GO:0008360">
    <property type="term" value="P:regulation of cell shape"/>
    <property type="evidence" value="ECO:0007669"/>
    <property type="project" value="UniProtKB-KW"/>
</dbReference>
<comment type="catalytic activity">
    <reaction evidence="11 12">
        <text>phosphoenolpyruvate + UDP-N-acetyl-alpha-D-glucosamine = UDP-N-acetyl-3-O-(1-carboxyvinyl)-alpha-D-glucosamine + phosphate</text>
        <dbReference type="Rhea" id="RHEA:18681"/>
        <dbReference type="ChEBI" id="CHEBI:43474"/>
        <dbReference type="ChEBI" id="CHEBI:57705"/>
        <dbReference type="ChEBI" id="CHEBI:58702"/>
        <dbReference type="ChEBI" id="CHEBI:68483"/>
        <dbReference type="EC" id="2.5.1.7"/>
    </reaction>
</comment>
<gene>
    <name evidence="12" type="primary">murA</name>
    <name evidence="15" type="ORF">A2812_02070</name>
</gene>
<keyword evidence="6 12" id="KW-0133">Cell shape</keyword>
<dbReference type="InterPro" id="IPR050068">
    <property type="entry name" value="MurA_subfamily"/>
</dbReference>
<keyword evidence="4 12" id="KW-0132">Cell division</keyword>
<dbReference type="EMBL" id="MHOM01000028">
    <property type="protein sequence ID" value="OGZ63949.1"/>
    <property type="molecule type" value="Genomic_DNA"/>
</dbReference>
<dbReference type="GO" id="GO:0009252">
    <property type="term" value="P:peptidoglycan biosynthetic process"/>
    <property type="evidence" value="ECO:0007669"/>
    <property type="project" value="UniProtKB-UniRule"/>
</dbReference>
<keyword evidence="3 12" id="KW-0963">Cytoplasm</keyword>
<feature type="domain" description="Enolpyruvate transferase" evidence="14">
    <location>
        <begin position="6"/>
        <end position="407"/>
    </location>
</feature>
<dbReference type="GO" id="GO:0005737">
    <property type="term" value="C:cytoplasm"/>
    <property type="evidence" value="ECO:0007669"/>
    <property type="project" value="UniProtKB-SubCell"/>
</dbReference>
<evidence type="ECO:0000256" key="6">
    <source>
        <dbReference type="ARBA" id="ARBA00022960"/>
    </source>
</evidence>
<comment type="caution">
    <text evidence="12">Lacks conserved residue(s) required for the propagation of feature annotation.</text>
</comment>
<evidence type="ECO:0000259" key="14">
    <source>
        <dbReference type="Pfam" id="PF00275"/>
    </source>
</evidence>
<evidence type="ECO:0000256" key="10">
    <source>
        <dbReference type="ARBA" id="ARBA00038367"/>
    </source>
</evidence>
<evidence type="ECO:0000256" key="2">
    <source>
        <dbReference type="ARBA" id="ARBA00004752"/>
    </source>
</evidence>
<feature type="active site" description="Proton donor" evidence="12">
    <location>
        <position position="117"/>
    </location>
</feature>
<protein>
    <recommendedName>
        <fullName evidence="12">UDP-N-acetylglucosamine 1-carboxyvinyltransferase</fullName>
        <ecNumber evidence="12">2.5.1.7</ecNumber>
    </recommendedName>
    <alternativeName>
        <fullName evidence="12">Enoylpyruvate transferase</fullName>
    </alternativeName>
    <alternativeName>
        <fullName evidence="12">UDP-N-acetylglucosamine enolpyruvyl transferase</fullName>
        <shortName evidence="12">EPT</shortName>
    </alternativeName>
</protein>
<feature type="binding site" evidence="12">
    <location>
        <position position="305"/>
    </location>
    <ligand>
        <name>UDP-N-acetyl-alpha-D-glucosamine</name>
        <dbReference type="ChEBI" id="CHEBI:57705"/>
    </ligand>
</feature>
<dbReference type="InterPro" id="IPR005750">
    <property type="entry name" value="UDP_GlcNAc_COvinyl_MurA"/>
</dbReference>
<dbReference type="GO" id="GO:0008760">
    <property type="term" value="F:UDP-N-acetylglucosamine 1-carboxyvinyltransferase activity"/>
    <property type="evidence" value="ECO:0007669"/>
    <property type="project" value="UniProtKB-UniRule"/>
</dbReference>
<accession>A0A1G2HNH9</accession>
<proteinExistence type="inferred from homology"/>
<feature type="binding site" evidence="12">
    <location>
        <position position="327"/>
    </location>
    <ligand>
        <name>UDP-N-acetyl-alpha-D-glucosamine</name>
        <dbReference type="ChEBI" id="CHEBI:57705"/>
    </ligand>
</feature>
<feature type="binding site" evidence="12">
    <location>
        <position position="93"/>
    </location>
    <ligand>
        <name>UDP-N-acetyl-alpha-D-glucosamine</name>
        <dbReference type="ChEBI" id="CHEBI:57705"/>
    </ligand>
</feature>
<evidence type="ECO:0000256" key="3">
    <source>
        <dbReference type="ARBA" id="ARBA00022490"/>
    </source>
</evidence>
<dbReference type="UniPathway" id="UPA00219"/>
<evidence type="ECO:0000256" key="7">
    <source>
        <dbReference type="ARBA" id="ARBA00022984"/>
    </source>
</evidence>
<dbReference type="PANTHER" id="PTHR43783:SF1">
    <property type="entry name" value="UDP-N-ACETYLGLUCOSAMINE 1-CARBOXYVINYLTRANSFERASE"/>
    <property type="match status" value="1"/>
</dbReference>
<evidence type="ECO:0000256" key="13">
    <source>
        <dbReference type="SAM" id="Coils"/>
    </source>
</evidence>
<dbReference type="Pfam" id="PF00275">
    <property type="entry name" value="EPSP_synthase"/>
    <property type="match status" value="1"/>
</dbReference>
<dbReference type="AlphaFoldDB" id="A0A1G2HNH9"/>
<name>A0A1G2HNH9_9BACT</name>
<keyword evidence="8 12" id="KW-0131">Cell cycle</keyword>
<evidence type="ECO:0000256" key="1">
    <source>
        <dbReference type="ARBA" id="ARBA00004496"/>
    </source>
</evidence>
<evidence type="ECO:0000256" key="12">
    <source>
        <dbReference type="HAMAP-Rule" id="MF_00111"/>
    </source>
</evidence>
<dbReference type="NCBIfam" id="NF006873">
    <property type="entry name" value="PRK09369.1"/>
    <property type="match status" value="1"/>
</dbReference>
<dbReference type="InterPro" id="IPR001986">
    <property type="entry name" value="Enolpyruvate_Tfrase_dom"/>
</dbReference>
<feature type="coiled-coil region" evidence="13">
    <location>
        <begin position="57"/>
        <end position="84"/>
    </location>
</feature>
<dbReference type="PANTHER" id="PTHR43783">
    <property type="entry name" value="UDP-N-ACETYLGLUCOSAMINE 1-CARBOXYVINYLTRANSFERASE"/>
    <property type="match status" value="1"/>
</dbReference>
<comment type="caution">
    <text evidence="15">The sequence shown here is derived from an EMBL/GenBank/DDBJ whole genome shotgun (WGS) entry which is preliminary data.</text>
</comment>
<evidence type="ECO:0000256" key="4">
    <source>
        <dbReference type="ARBA" id="ARBA00022618"/>
    </source>
</evidence>
<organism evidence="15 16">
    <name type="scientific">Candidatus Staskawiczbacteria bacterium RIFCSPHIGHO2_01_FULL_36_16</name>
    <dbReference type="NCBI Taxonomy" id="1802200"/>
    <lineage>
        <taxon>Bacteria</taxon>
        <taxon>Candidatus Staskawicziibacteriota</taxon>
    </lineage>
</organism>
<evidence type="ECO:0000256" key="9">
    <source>
        <dbReference type="ARBA" id="ARBA00023316"/>
    </source>
</evidence>
<dbReference type="InterPro" id="IPR013792">
    <property type="entry name" value="RNA3'P_cycl/enolpyr_Trfase_a/b"/>
</dbReference>
<dbReference type="GO" id="GO:0019277">
    <property type="term" value="P:UDP-N-acetylgalactosamine biosynthetic process"/>
    <property type="evidence" value="ECO:0007669"/>
    <property type="project" value="InterPro"/>
</dbReference>
<dbReference type="NCBIfam" id="TIGR01072">
    <property type="entry name" value="murA"/>
    <property type="match status" value="1"/>
</dbReference>
<dbReference type="CDD" id="cd01555">
    <property type="entry name" value="UdpNAET"/>
    <property type="match status" value="1"/>
</dbReference>
<dbReference type="GO" id="GO:0051301">
    <property type="term" value="P:cell division"/>
    <property type="evidence" value="ECO:0007669"/>
    <property type="project" value="UniProtKB-KW"/>
</dbReference>
<dbReference type="GO" id="GO:0071555">
    <property type="term" value="P:cell wall organization"/>
    <property type="evidence" value="ECO:0007669"/>
    <property type="project" value="UniProtKB-KW"/>
</dbReference>
<dbReference type="SUPFAM" id="SSF55205">
    <property type="entry name" value="EPT/RTPC-like"/>
    <property type="match status" value="1"/>
</dbReference>
<comment type="similarity">
    <text evidence="10 12">Belongs to the EPSP synthase family. MurA subfamily.</text>
</comment>
<comment type="subcellular location">
    <subcellularLocation>
        <location evidence="1 12">Cytoplasm</location>
    </subcellularLocation>
</comment>
<evidence type="ECO:0000313" key="16">
    <source>
        <dbReference type="Proteomes" id="UP000177190"/>
    </source>
</evidence>
<feature type="binding site" evidence="12">
    <location>
        <begin position="22"/>
        <end position="23"/>
    </location>
    <ligand>
        <name>phosphoenolpyruvate</name>
        <dbReference type="ChEBI" id="CHEBI:58702"/>
    </ligand>
</feature>
<dbReference type="Proteomes" id="UP000177190">
    <property type="component" value="Unassembled WGS sequence"/>
</dbReference>
<comment type="function">
    <text evidence="12">Cell wall formation. Adds enolpyruvyl to UDP-N-acetylglucosamine.</text>
</comment>
<evidence type="ECO:0000256" key="11">
    <source>
        <dbReference type="ARBA" id="ARBA00047527"/>
    </source>
</evidence>
<keyword evidence="7 12" id="KW-0573">Peptidoglycan synthesis</keyword>
<reference evidence="15 16" key="1">
    <citation type="journal article" date="2016" name="Nat. Commun.">
        <title>Thousands of microbial genomes shed light on interconnected biogeochemical processes in an aquifer system.</title>
        <authorList>
            <person name="Anantharaman K."/>
            <person name="Brown C.T."/>
            <person name="Hug L.A."/>
            <person name="Sharon I."/>
            <person name="Castelle C.J."/>
            <person name="Probst A.J."/>
            <person name="Thomas B.C."/>
            <person name="Singh A."/>
            <person name="Wilkins M.J."/>
            <person name="Karaoz U."/>
            <person name="Brodie E.L."/>
            <person name="Williams K.H."/>
            <person name="Hubbard S.S."/>
            <person name="Banfield J.F."/>
        </authorList>
    </citation>
    <scope>NUCLEOTIDE SEQUENCE [LARGE SCALE GENOMIC DNA]</scope>
</reference>
<dbReference type="InterPro" id="IPR036968">
    <property type="entry name" value="Enolpyruvate_Tfrase_sf"/>
</dbReference>
<keyword evidence="5 12" id="KW-0808">Transferase</keyword>
<evidence type="ECO:0000313" key="15">
    <source>
        <dbReference type="EMBL" id="OGZ63949.1"/>
    </source>
</evidence>
<dbReference type="Gene3D" id="3.65.10.10">
    <property type="entry name" value="Enolpyruvate transferase domain"/>
    <property type="match status" value="2"/>
</dbReference>
<comment type="pathway">
    <text evidence="2 12">Cell wall biogenesis; peptidoglycan biosynthesis.</text>
</comment>